<dbReference type="OrthoDB" id="122734at2759"/>
<proteinExistence type="predicted"/>
<dbReference type="PANTHER" id="PTHR46114">
    <property type="entry name" value="APPLE DOMAIN-CONTAINING PROTEIN"/>
    <property type="match status" value="1"/>
</dbReference>
<sequence>MIKIKVHFLDSHLDYFPENLGAVREEQGEIFHQDIKEMERLYQGKWNVSMIAEYCWMLQRDNPCKVHKRKSDKRSFEVGSRLSSEGAIAAGVVHGPKIGPKMFNIFLNDISFPRNCQSRLSLFADDTAIMSTGASNKIMEELNSYLDRLATEWYKAMVEEIDTMTDREVWDLVPNLQIKILGNRWVYNLKKNENNDVVRFKARLVAQGFRRNKGEICDEGTDIMQAHAPQINFSSSCSVAGLSGKQYVILCPTRSNHME</sequence>
<dbReference type="EMBL" id="BGPR01024458">
    <property type="protein sequence ID" value="GBN92573.1"/>
    <property type="molecule type" value="Genomic_DNA"/>
</dbReference>
<dbReference type="PANTHER" id="PTHR46114:SF1">
    <property type="entry name" value="ZAD DOMAIN-CONTAINING PROTEIN"/>
    <property type="match status" value="1"/>
</dbReference>
<name>A0A4Y2SY52_ARAVE</name>
<dbReference type="AlphaFoldDB" id="A0A4Y2SY52"/>
<gene>
    <name evidence="2" type="ORF">AVEN_173202_1</name>
</gene>
<keyword evidence="3" id="KW-1185">Reference proteome</keyword>
<evidence type="ECO:0000259" key="1">
    <source>
        <dbReference type="Pfam" id="PF07727"/>
    </source>
</evidence>
<dbReference type="Proteomes" id="UP000499080">
    <property type="component" value="Unassembled WGS sequence"/>
</dbReference>
<protein>
    <recommendedName>
        <fullName evidence="1">Reverse transcriptase Ty1/copia-type domain-containing protein</fullName>
    </recommendedName>
</protein>
<dbReference type="Pfam" id="PF07727">
    <property type="entry name" value="RVT_2"/>
    <property type="match status" value="1"/>
</dbReference>
<comment type="caution">
    <text evidence="2">The sequence shown here is derived from an EMBL/GenBank/DDBJ whole genome shotgun (WGS) entry which is preliminary data.</text>
</comment>
<feature type="domain" description="Reverse transcriptase Ty1/copia-type" evidence="1">
    <location>
        <begin position="168"/>
        <end position="219"/>
    </location>
</feature>
<organism evidence="2 3">
    <name type="scientific">Araneus ventricosus</name>
    <name type="common">Orbweaver spider</name>
    <name type="synonym">Epeira ventricosa</name>
    <dbReference type="NCBI Taxonomy" id="182803"/>
    <lineage>
        <taxon>Eukaryota</taxon>
        <taxon>Metazoa</taxon>
        <taxon>Ecdysozoa</taxon>
        <taxon>Arthropoda</taxon>
        <taxon>Chelicerata</taxon>
        <taxon>Arachnida</taxon>
        <taxon>Araneae</taxon>
        <taxon>Araneomorphae</taxon>
        <taxon>Entelegynae</taxon>
        <taxon>Araneoidea</taxon>
        <taxon>Araneidae</taxon>
        <taxon>Araneus</taxon>
    </lineage>
</organism>
<reference evidence="2 3" key="1">
    <citation type="journal article" date="2019" name="Sci. Rep.">
        <title>Orb-weaving spider Araneus ventricosus genome elucidates the spidroin gene catalogue.</title>
        <authorList>
            <person name="Kono N."/>
            <person name="Nakamura H."/>
            <person name="Ohtoshi R."/>
            <person name="Moran D.A.P."/>
            <person name="Shinohara A."/>
            <person name="Yoshida Y."/>
            <person name="Fujiwara M."/>
            <person name="Mori M."/>
            <person name="Tomita M."/>
            <person name="Arakawa K."/>
        </authorList>
    </citation>
    <scope>NUCLEOTIDE SEQUENCE [LARGE SCALE GENOMIC DNA]</scope>
</reference>
<evidence type="ECO:0000313" key="2">
    <source>
        <dbReference type="EMBL" id="GBN92573.1"/>
    </source>
</evidence>
<dbReference type="InterPro" id="IPR013103">
    <property type="entry name" value="RVT_2"/>
</dbReference>
<accession>A0A4Y2SY52</accession>
<evidence type="ECO:0000313" key="3">
    <source>
        <dbReference type="Proteomes" id="UP000499080"/>
    </source>
</evidence>